<evidence type="ECO:0000313" key="1">
    <source>
        <dbReference type="EMBL" id="OHT92494.1"/>
    </source>
</evidence>
<name>A0A1Q9W8L3_9MYCO</name>
<protein>
    <submittedName>
        <fullName evidence="1">Uncharacterized protein</fullName>
    </submittedName>
</protein>
<organism evidence="1 2">
    <name type="scientific">Mycobacterium syngnathidarum</name>
    <dbReference type="NCBI Taxonomy" id="1908205"/>
    <lineage>
        <taxon>Bacteria</taxon>
        <taxon>Bacillati</taxon>
        <taxon>Actinomycetota</taxon>
        <taxon>Actinomycetes</taxon>
        <taxon>Mycobacteriales</taxon>
        <taxon>Mycobacteriaceae</taxon>
        <taxon>Mycobacterium</taxon>
    </lineage>
</organism>
<proteinExistence type="predicted"/>
<keyword evidence="2" id="KW-1185">Reference proteome</keyword>
<evidence type="ECO:0000313" key="2">
    <source>
        <dbReference type="Proteomes" id="UP000179636"/>
    </source>
</evidence>
<dbReference type="Proteomes" id="UP000179636">
    <property type="component" value="Unassembled WGS sequence"/>
</dbReference>
<dbReference type="RefSeq" id="WP_019346817.1">
    <property type="nucleotide sequence ID" value="NZ_MLCL01000073.1"/>
</dbReference>
<comment type="caution">
    <text evidence="1">The sequence shown here is derived from an EMBL/GenBank/DDBJ whole genome shotgun (WGS) entry which is preliminary data.</text>
</comment>
<accession>A0A1S1JV76</accession>
<accession>A0A1Q9W8L3</accession>
<dbReference type="AlphaFoldDB" id="A0A1Q9W8L3"/>
<reference evidence="1 2" key="1">
    <citation type="submission" date="2016-10" db="EMBL/GenBank/DDBJ databases">
        <title>Evaluation of Human, Animal and Environmental Mycobacterium chelonae Isolates by Core Genome Phylogenomic Analysis, Targeted Gene Comparison, and Anti-microbial Susceptibility Patterns: A Tale of Mistaken Identities.</title>
        <authorList>
            <person name="Fogelson S.B."/>
            <person name="Camus A.C."/>
            <person name="Lorenz W."/>
            <person name="Vasireddy R."/>
            <person name="Vasireddy S."/>
            <person name="Smith T."/>
            <person name="Brown-Elliott B.A."/>
            <person name="Wallace R.J.Jr."/>
            <person name="Hasan N.A."/>
            <person name="Reischl U."/>
            <person name="Sanchez S."/>
        </authorList>
    </citation>
    <scope>NUCLEOTIDE SEQUENCE [LARGE SCALE GENOMIC DNA]</scope>
    <source>
        <strain evidence="1 2">24999</strain>
    </source>
</reference>
<gene>
    <name evidence="1" type="ORF">BKG61_24410</name>
</gene>
<sequence length="165" mass="17387">MTSTQDQLFDTFLDDACANLTSAGILAPPHTCDSVAEPASLAGEFHRFISGIGSPFSDRAEAAEVALDAVASVIAGLPWPQWLHEPADVIGKQGYRAEALLLICALAEDAAPAQVRDWYTSRSGLFDDPGYDRSCDAAAALRRIGELAGEAADRADGYLACLAES</sequence>
<dbReference type="EMBL" id="MLHV01000029">
    <property type="protein sequence ID" value="OHT92494.1"/>
    <property type="molecule type" value="Genomic_DNA"/>
</dbReference>
<dbReference type="OrthoDB" id="9894864at2"/>